<organism evidence="2 3">
    <name type="scientific">Halovivax cerinus</name>
    <dbReference type="NCBI Taxonomy" id="1487865"/>
    <lineage>
        <taxon>Archaea</taxon>
        <taxon>Methanobacteriati</taxon>
        <taxon>Methanobacteriota</taxon>
        <taxon>Stenosarchaea group</taxon>
        <taxon>Halobacteria</taxon>
        <taxon>Halobacteriales</taxon>
        <taxon>Natrialbaceae</taxon>
        <taxon>Halovivax</taxon>
    </lineage>
</organism>
<comment type="caution">
    <text evidence="2">The sequence shown here is derived from an EMBL/GenBank/DDBJ whole genome shotgun (WGS) entry which is preliminary data.</text>
</comment>
<feature type="compositionally biased region" description="Acidic residues" evidence="1">
    <location>
        <begin position="42"/>
        <end position="59"/>
    </location>
</feature>
<dbReference type="PROSITE" id="PS51257">
    <property type="entry name" value="PROKAR_LIPOPROTEIN"/>
    <property type="match status" value="1"/>
</dbReference>
<dbReference type="Proteomes" id="UP001595846">
    <property type="component" value="Unassembled WGS sequence"/>
</dbReference>
<proteinExistence type="predicted"/>
<accession>A0ABD5NMW4</accession>
<sequence>MDRRSVLVGSGTAFTLALAGCMGGDGTDEDEPQNDVQTGGETNEDDETTDGDDLPGIDADDLDRLTEYVSVREVSIEDRTLTIVADLTVDSKKKGMTDLGDGLKKGLSDVHELKKKIDWVKIVLYDTGETVFTTKVNVDWLVKLVDEEIDMEEFRSYLEDDGDD</sequence>
<evidence type="ECO:0000256" key="1">
    <source>
        <dbReference type="SAM" id="MobiDB-lite"/>
    </source>
</evidence>
<name>A0ABD5NMW4_9EURY</name>
<reference evidence="2 3" key="1">
    <citation type="journal article" date="2019" name="Int. J. Syst. Evol. Microbiol.">
        <title>The Global Catalogue of Microorganisms (GCM) 10K type strain sequencing project: providing services to taxonomists for standard genome sequencing and annotation.</title>
        <authorList>
            <consortium name="The Broad Institute Genomics Platform"/>
            <consortium name="The Broad Institute Genome Sequencing Center for Infectious Disease"/>
            <person name="Wu L."/>
            <person name="Ma J."/>
        </authorList>
    </citation>
    <scope>NUCLEOTIDE SEQUENCE [LARGE SCALE GENOMIC DNA]</scope>
    <source>
        <strain evidence="2 3">IBRC-M 10256</strain>
    </source>
</reference>
<protein>
    <recommendedName>
        <fullName evidence="4">Lipoprotein</fullName>
    </recommendedName>
</protein>
<dbReference type="RefSeq" id="WP_256530686.1">
    <property type="nucleotide sequence ID" value="NZ_CP101824.1"/>
</dbReference>
<evidence type="ECO:0008006" key="4">
    <source>
        <dbReference type="Google" id="ProtNLM"/>
    </source>
</evidence>
<evidence type="ECO:0000313" key="3">
    <source>
        <dbReference type="Proteomes" id="UP001595846"/>
    </source>
</evidence>
<dbReference type="GeneID" id="73903380"/>
<gene>
    <name evidence="2" type="ORF">ACFOUR_06380</name>
</gene>
<dbReference type="EMBL" id="JBHSAQ010000002">
    <property type="protein sequence ID" value="MFC3957998.1"/>
    <property type="molecule type" value="Genomic_DNA"/>
</dbReference>
<dbReference type="AlphaFoldDB" id="A0ABD5NMW4"/>
<evidence type="ECO:0000313" key="2">
    <source>
        <dbReference type="EMBL" id="MFC3957998.1"/>
    </source>
</evidence>
<feature type="region of interest" description="Disordered" evidence="1">
    <location>
        <begin position="22"/>
        <end position="59"/>
    </location>
</feature>
<keyword evidence="3" id="KW-1185">Reference proteome</keyword>